<feature type="signal peptide" evidence="8">
    <location>
        <begin position="1"/>
        <end position="24"/>
    </location>
</feature>
<comment type="caution">
    <text evidence="10">The sequence shown here is derived from an EMBL/GenBank/DDBJ whole genome shotgun (WGS) entry which is preliminary data.</text>
</comment>
<feature type="domain" description="Peptidase S1" evidence="9">
    <location>
        <begin position="273"/>
        <end position="519"/>
    </location>
</feature>
<evidence type="ECO:0000259" key="9">
    <source>
        <dbReference type="PROSITE" id="PS50240"/>
    </source>
</evidence>
<evidence type="ECO:0000256" key="1">
    <source>
        <dbReference type="ARBA" id="ARBA00004613"/>
    </source>
</evidence>
<evidence type="ECO:0000256" key="2">
    <source>
        <dbReference type="ARBA" id="ARBA00022525"/>
    </source>
</evidence>
<evidence type="ECO:0000256" key="8">
    <source>
        <dbReference type="SAM" id="SignalP"/>
    </source>
</evidence>
<dbReference type="SUPFAM" id="SSF50494">
    <property type="entry name" value="Trypsin-like serine proteases"/>
    <property type="match status" value="1"/>
</dbReference>
<proteinExistence type="predicted"/>
<keyword evidence="5" id="KW-0325">Glycoprotein</keyword>
<dbReference type="InterPro" id="IPR033116">
    <property type="entry name" value="TRYPSIN_SER"/>
</dbReference>
<dbReference type="GO" id="GO:0006801">
    <property type="term" value="P:superoxide metabolic process"/>
    <property type="evidence" value="ECO:0007669"/>
    <property type="project" value="InterPro"/>
</dbReference>
<dbReference type="GO" id="GO:0046872">
    <property type="term" value="F:metal ion binding"/>
    <property type="evidence" value="ECO:0007669"/>
    <property type="project" value="InterPro"/>
</dbReference>
<dbReference type="AlphaFoldDB" id="A0A830HFR7"/>
<evidence type="ECO:0000256" key="7">
    <source>
        <dbReference type="SAM" id="MobiDB-lite"/>
    </source>
</evidence>
<dbReference type="PROSITE" id="PS00134">
    <property type="entry name" value="TRYPSIN_HIS"/>
    <property type="match status" value="1"/>
</dbReference>
<dbReference type="CDD" id="cd00190">
    <property type="entry name" value="Tryp_SPc"/>
    <property type="match status" value="1"/>
</dbReference>
<dbReference type="GO" id="GO:0005576">
    <property type="term" value="C:extracellular region"/>
    <property type="evidence" value="ECO:0007669"/>
    <property type="project" value="UniProtKB-SubCell"/>
</dbReference>
<dbReference type="SUPFAM" id="SSF48403">
    <property type="entry name" value="Ankyrin repeat"/>
    <property type="match status" value="1"/>
</dbReference>
<dbReference type="InterPro" id="IPR036423">
    <property type="entry name" value="SOD-like_Cu/Zn_dom_sf"/>
</dbReference>
<dbReference type="Gene3D" id="2.60.40.200">
    <property type="entry name" value="Superoxide dismutase, copper/zinc binding domain"/>
    <property type="match status" value="1"/>
</dbReference>
<organism evidence="10 11">
    <name type="scientific">Pycnococcus provasolii</name>
    <dbReference type="NCBI Taxonomy" id="41880"/>
    <lineage>
        <taxon>Eukaryota</taxon>
        <taxon>Viridiplantae</taxon>
        <taxon>Chlorophyta</taxon>
        <taxon>Pseudoscourfieldiophyceae</taxon>
        <taxon>Pseudoscourfieldiales</taxon>
        <taxon>Pycnococcaceae</taxon>
        <taxon>Pycnococcus</taxon>
    </lineage>
</organism>
<keyword evidence="2" id="KW-0964">Secreted</keyword>
<reference evidence="10" key="1">
    <citation type="submission" date="2020-10" db="EMBL/GenBank/DDBJ databases">
        <title>Unveiling of a novel bifunctional photoreceptor, Dualchrome1, isolated from a cosmopolitan green alga.</title>
        <authorList>
            <person name="Suzuki S."/>
            <person name="Kawachi M."/>
        </authorList>
    </citation>
    <scope>NUCLEOTIDE SEQUENCE</scope>
    <source>
        <strain evidence="10">NIES 2893</strain>
    </source>
</reference>
<protein>
    <recommendedName>
        <fullName evidence="9">Peptidase S1 domain-containing protein</fullName>
    </recommendedName>
</protein>
<evidence type="ECO:0000256" key="5">
    <source>
        <dbReference type="ARBA" id="ARBA00023180"/>
    </source>
</evidence>
<feature type="region of interest" description="Disordered" evidence="7">
    <location>
        <begin position="257"/>
        <end position="277"/>
    </location>
</feature>
<dbReference type="PANTHER" id="PTHR24252:SF18">
    <property type="entry name" value="OVOCHYMASE 1"/>
    <property type="match status" value="1"/>
</dbReference>
<dbReference type="EMBL" id="BNJQ01000010">
    <property type="protein sequence ID" value="GHP05648.1"/>
    <property type="molecule type" value="Genomic_DNA"/>
</dbReference>
<keyword evidence="6" id="KW-0378">Hydrolase</keyword>
<feature type="compositionally biased region" description="Polar residues" evidence="7">
    <location>
        <begin position="260"/>
        <end position="277"/>
    </location>
</feature>
<keyword evidence="11" id="KW-1185">Reference proteome</keyword>
<comment type="subcellular location">
    <subcellularLocation>
        <location evidence="1">Secreted</location>
    </subcellularLocation>
</comment>
<dbReference type="PRINTS" id="PR00722">
    <property type="entry name" value="CHYMOTRYPSIN"/>
</dbReference>
<keyword evidence="6" id="KW-0645">Protease</keyword>
<keyword evidence="6" id="KW-0720">Serine protease</keyword>
<dbReference type="PROSITE" id="PS00135">
    <property type="entry name" value="TRYPSIN_SER"/>
    <property type="match status" value="1"/>
</dbReference>
<evidence type="ECO:0000256" key="6">
    <source>
        <dbReference type="RuleBase" id="RU363034"/>
    </source>
</evidence>
<dbReference type="PANTHER" id="PTHR24252">
    <property type="entry name" value="ACROSIN-RELATED"/>
    <property type="match status" value="1"/>
</dbReference>
<dbReference type="InterPro" id="IPR001314">
    <property type="entry name" value="Peptidase_S1A"/>
</dbReference>
<dbReference type="GO" id="GO:0006508">
    <property type="term" value="P:proteolysis"/>
    <property type="evidence" value="ECO:0007669"/>
    <property type="project" value="UniProtKB-KW"/>
</dbReference>
<keyword evidence="4" id="KW-1015">Disulfide bond</keyword>
<gene>
    <name evidence="10" type="ORF">PPROV_000439800</name>
</gene>
<accession>A0A830HFR7</accession>
<dbReference type="InterPro" id="IPR018114">
    <property type="entry name" value="TRYPSIN_HIS"/>
</dbReference>
<evidence type="ECO:0000256" key="4">
    <source>
        <dbReference type="ARBA" id="ARBA00023157"/>
    </source>
</evidence>
<dbReference type="PROSITE" id="PS50240">
    <property type="entry name" value="TRYPSIN_DOM"/>
    <property type="match status" value="1"/>
</dbReference>
<dbReference type="Pfam" id="PF00089">
    <property type="entry name" value="Trypsin"/>
    <property type="match status" value="1"/>
</dbReference>
<feature type="compositionally biased region" description="Low complexity" evidence="7">
    <location>
        <begin position="587"/>
        <end position="649"/>
    </location>
</feature>
<dbReference type="GO" id="GO:0004252">
    <property type="term" value="F:serine-type endopeptidase activity"/>
    <property type="evidence" value="ECO:0007669"/>
    <property type="project" value="InterPro"/>
</dbReference>
<dbReference type="InterPro" id="IPR002110">
    <property type="entry name" value="Ankyrin_rpt"/>
</dbReference>
<dbReference type="SMART" id="SM00020">
    <property type="entry name" value="Tryp_SPc"/>
    <property type="match status" value="1"/>
</dbReference>
<feature type="region of interest" description="Disordered" evidence="7">
    <location>
        <begin position="587"/>
        <end position="654"/>
    </location>
</feature>
<dbReference type="Gene3D" id="2.40.10.10">
    <property type="entry name" value="Trypsin-like serine proteases"/>
    <property type="match status" value="1"/>
</dbReference>
<dbReference type="Proteomes" id="UP000660262">
    <property type="component" value="Unassembled WGS sequence"/>
</dbReference>
<dbReference type="FunFam" id="2.40.10.10:FF:000054">
    <property type="entry name" value="Complement C1r subcomponent"/>
    <property type="match status" value="1"/>
</dbReference>
<dbReference type="InterPro" id="IPR036770">
    <property type="entry name" value="Ankyrin_rpt-contain_sf"/>
</dbReference>
<dbReference type="InterPro" id="IPR043504">
    <property type="entry name" value="Peptidase_S1_PA_chymotrypsin"/>
</dbReference>
<evidence type="ECO:0000313" key="11">
    <source>
        <dbReference type="Proteomes" id="UP000660262"/>
    </source>
</evidence>
<dbReference type="Gene3D" id="1.25.40.20">
    <property type="entry name" value="Ankyrin repeat-containing domain"/>
    <property type="match status" value="1"/>
</dbReference>
<dbReference type="InterPro" id="IPR001254">
    <property type="entry name" value="Trypsin_dom"/>
</dbReference>
<feature type="chain" id="PRO_5032949232" description="Peptidase S1 domain-containing protein" evidence="8">
    <location>
        <begin position="25"/>
        <end position="814"/>
    </location>
</feature>
<dbReference type="Pfam" id="PF12796">
    <property type="entry name" value="Ank_2"/>
    <property type="match status" value="1"/>
</dbReference>
<evidence type="ECO:0000256" key="3">
    <source>
        <dbReference type="ARBA" id="ARBA00022729"/>
    </source>
</evidence>
<dbReference type="InterPro" id="IPR009003">
    <property type="entry name" value="Peptidase_S1_PA"/>
</dbReference>
<sequence>MAAFATMMMVALVVVLAMMPSVVMVHHQHPGTAVRVVHALDGGVRVGSSIYPISASASLGALANVTLSQAGADEPVRINVTYDDTSSFQGAMGAFRVYIAAEPLDRIDAGVTVAECLTLPMYDPNEQAPPFVKLNVYVRRGCDGEADMIMGEDDIPDHNDTQVAAREKSCALGDLSGKHGLLPAPKGTHTFEDRSITNLNDIIGLSFVMVNDESRTVACANIVMDVDDDYKPLFEEPPSETSRLIDRSSSSSQCSIPVPQCTSGQLNEDSPSIISSEPTKVTPNTYPWIVYMGPCSGTLIAPTVVLTAAHCVMPHGPIRMGSVVYIGCHLISQGCQEARLVTDVYAHEKFTDQELYSSETDDGKPRQKFAYDVAVLILDKPSRLSVATLATRDDDPAYCEKSASTVAGWGRDTTGQRSEVLLQVEVPVTSHESCEKVWGKGRIGPTMICAGFDDGGCDACQGDSGGPIFTSTRCAPPDTPPRVFGIVSWGAPCDKAKREPYGVYTSVASVRDWIASKMLEGELADPDESVLPYVVRSIDETVETATDSTLCTLLDDQSRCGEDEVMKLCPKLCGGSCPLVQNVKSTTTITPPQTTTSSSTTTAPPTIITPPQTTTSSSTTTAPPTIMPPQTTSSSTTTAPPQTTTSSSTKMNPKYSREYAMKALDSPDIPIEHAGELPIHRAAQNGNLDDIRALLEVYPEGIRARGTFGFNPLQIASYYGAPLEVVKYLYEAYPEGVKNVSLLGTTPLTSGVYQNAPLDVIQFLYEKYPESVSIRGLFGANPLMGSALDIAKNRERPQEIIDFLESVSNDRALF</sequence>
<dbReference type="OrthoDB" id="545839at2759"/>
<name>A0A830HFR7_9CHLO</name>
<evidence type="ECO:0000313" key="10">
    <source>
        <dbReference type="EMBL" id="GHP05648.1"/>
    </source>
</evidence>
<keyword evidence="3 8" id="KW-0732">Signal</keyword>